<dbReference type="EMBL" id="LAZR01004382">
    <property type="protein sequence ID" value="KKN09117.1"/>
    <property type="molecule type" value="Genomic_DNA"/>
</dbReference>
<evidence type="ECO:0000313" key="2">
    <source>
        <dbReference type="EMBL" id="KKN09117.1"/>
    </source>
</evidence>
<feature type="compositionally biased region" description="Basic residues" evidence="1">
    <location>
        <begin position="22"/>
        <end position="41"/>
    </location>
</feature>
<comment type="caution">
    <text evidence="2">The sequence shown here is derived from an EMBL/GenBank/DDBJ whole genome shotgun (WGS) entry which is preliminary data.</text>
</comment>
<protein>
    <submittedName>
        <fullName evidence="2">Uncharacterized protein</fullName>
    </submittedName>
</protein>
<gene>
    <name evidence="2" type="ORF">LCGC14_1049760</name>
</gene>
<evidence type="ECO:0000256" key="1">
    <source>
        <dbReference type="SAM" id="MobiDB-lite"/>
    </source>
</evidence>
<feature type="region of interest" description="Disordered" evidence="1">
    <location>
        <begin position="1"/>
        <end position="45"/>
    </location>
</feature>
<sequence>MSKHPKSIDLSKALAEVSNPPKPKRVGPQKNKKPPLPQKKRTSIEHNKTRKIKERTNLAHITKAIIAEGGTVPDIGVILGCAASEGSNEWVKRLKAEGLSLVEFLEIARQRADIELVRIATKVALGYEYEEEKQESMPEYDKSGQPTGKYILGKKTVNIKRERDTTLLKFLLACRMPEYFMERKEIKIDKRVVEIREDARAEIMGFCSGLLKAIGKEVIDGEFVESEIGK</sequence>
<dbReference type="AlphaFoldDB" id="A0A0F9NB09"/>
<name>A0A0F9NB09_9ZZZZ</name>
<reference evidence="2" key="1">
    <citation type="journal article" date="2015" name="Nature">
        <title>Complex archaea that bridge the gap between prokaryotes and eukaryotes.</title>
        <authorList>
            <person name="Spang A."/>
            <person name="Saw J.H."/>
            <person name="Jorgensen S.L."/>
            <person name="Zaremba-Niedzwiedzka K."/>
            <person name="Martijn J."/>
            <person name="Lind A.E."/>
            <person name="van Eijk R."/>
            <person name="Schleper C."/>
            <person name="Guy L."/>
            <person name="Ettema T.J."/>
        </authorList>
    </citation>
    <scope>NUCLEOTIDE SEQUENCE</scope>
</reference>
<accession>A0A0F9NB09</accession>
<proteinExistence type="predicted"/>
<organism evidence="2">
    <name type="scientific">marine sediment metagenome</name>
    <dbReference type="NCBI Taxonomy" id="412755"/>
    <lineage>
        <taxon>unclassified sequences</taxon>
        <taxon>metagenomes</taxon>
        <taxon>ecological metagenomes</taxon>
    </lineage>
</organism>